<proteinExistence type="predicted"/>
<protein>
    <submittedName>
        <fullName evidence="2">Phasin family protein</fullName>
    </submittedName>
</protein>
<evidence type="ECO:0000259" key="1">
    <source>
        <dbReference type="Pfam" id="PF09361"/>
    </source>
</evidence>
<reference evidence="2" key="1">
    <citation type="submission" date="2016-01" db="EMBL/GenBank/DDBJ databases">
        <authorList>
            <person name="Peeters C."/>
        </authorList>
    </citation>
    <scope>NUCLEOTIDE SEQUENCE [LARGE SCALE GENOMIC DNA]</scope>
    <source>
        <strain evidence="2">LMG 22940</strain>
    </source>
</reference>
<keyword evidence="3" id="KW-1185">Reference proteome</keyword>
<dbReference type="EMBL" id="FCON02000033">
    <property type="protein sequence ID" value="SAL63051.1"/>
    <property type="molecule type" value="Genomic_DNA"/>
</dbReference>
<gene>
    <name evidence="2" type="ORF">AWB68_03360</name>
</gene>
<evidence type="ECO:0000313" key="2">
    <source>
        <dbReference type="EMBL" id="SAL63051.1"/>
    </source>
</evidence>
<feature type="domain" description="Phasin" evidence="1">
    <location>
        <begin position="7"/>
        <end position="106"/>
    </location>
</feature>
<dbReference type="InterPro" id="IPR018968">
    <property type="entry name" value="Phasin"/>
</dbReference>
<evidence type="ECO:0000313" key="3">
    <source>
        <dbReference type="Proteomes" id="UP000054770"/>
    </source>
</evidence>
<name>A0A158J422_9BURK</name>
<dbReference type="NCBIfam" id="TIGR01841">
    <property type="entry name" value="phasin"/>
    <property type="match status" value="1"/>
</dbReference>
<dbReference type="OrthoDB" id="5298576at2"/>
<accession>A0A158J422</accession>
<dbReference type="RefSeq" id="WP_087645468.1">
    <property type="nucleotide sequence ID" value="NZ_FCON02000033.1"/>
</dbReference>
<comment type="caution">
    <text evidence="2">The sequence shown here is derived from an EMBL/GenBank/DDBJ whole genome shotgun (WGS) entry which is preliminary data.</text>
</comment>
<organism evidence="2 3">
    <name type="scientific">Caballeronia choica</name>
    <dbReference type="NCBI Taxonomy" id="326476"/>
    <lineage>
        <taxon>Bacteria</taxon>
        <taxon>Pseudomonadati</taxon>
        <taxon>Pseudomonadota</taxon>
        <taxon>Betaproteobacteria</taxon>
        <taxon>Burkholderiales</taxon>
        <taxon>Burkholderiaceae</taxon>
        <taxon>Caballeronia</taxon>
    </lineage>
</organism>
<dbReference type="Pfam" id="PF09361">
    <property type="entry name" value="Phasin_2"/>
    <property type="match status" value="1"/>
</dbReference>
<dbReference type="InterPro" id="IPR010127">
    <property type="entry name" value="Phasin_subfam-1"/>
</dbReference>
<dbReference type="Proteomes" id="UP000054770">
    <property type="component" value="Unassembled WGS sequence"/>
</dbReference>
<dbReference type="AlphaFoldDB" id="A0A158J422"/>
<sequence>MNTLRPEQISAAQKAGVDSFFNLTNMLFKGLEKVIELNLQTARAALAETSANTARIMLAKDPNEWCAVQATFAGPYAEQVQSYGRHLLEIASSAQAEFLQLAQARYEEHNRRVQKLVDDVTKSAPAGSEAMIAAWKSAITSSATLSESLQRTAQQTAGIAESSLKVLTEAGSKVAAPRTNRQVPGATTH</sequence>